<dbReference type="GO" id="GO:0050661">
    <property type="term" value="F:NADP binding"/>
    <property type="evidence" value="ECO:0007669"/>
    <property type="project" value="InterPro"/>
</dbReference>
<dbReference type="PIRSF" id="PIRSF000103">
    <property type="entry name" value="HIBADH"/>
    <property type="match status" value="1"/>
</dbReference>
<feature type="active site" evidence="4">
    <location>
        <position position="170"/>
    </location>
</feature>
<evidence type="ECO:0000256" key="3">
    <source>
        <dbReference type="ARBA" id="ARBA00023027"/>
    </source>
</evidence>
<dbReference type="GO" id="GO:0046487">
    <property type="term" value="P:glyoxylate metabolic process"/>
    <property type="evidence" value="ECO:0007669"/>
    <property type="project" value="InterPro"/>
</dbReference>
<dbReference type="PANTHER" id="PTHR43060:SF3">
    <property type="entry name" value="2-HYDROXY-3-OXOPROPIONATE REDUCTASE"/>
    <property type="match status" value="1"/>
</dbReference>
<evidence type="ECO:0000256" key="2">
    <source>
        <dbReference type="ARBA" id="ARBA00023002"/>
    </source>
</evidence>
<comment type="caution">
    <text evidence="7">The sequence shown here is derived from an EMBL/GenBank/DDBJ whole genome shotgun (WGS) entry which is preliminary data.</text>
</comment>
<feature type="domain" description="3-hydroxyisobutyrate dehydrogenase-like NAD-binding" evidence="6">
    <location>
        <begin position="164"/>
        <end position="284"/>
    </location>
</feature>
<dbReference type="GO" id="GO:0051287">
    <property type="term" value="F:NAD binding"/>
    <property type="evidence" value="ECO:0007669"/>
    <property type="project" value="InterPro"/>
</dbReference>
<dbReference type="InterPro" id="IPR015815">
    <property type="entry name" value="HIBADH-related"/>
</dbReference>
<dbReference type="EMBL" id="JAJEPS010000006">
    <property type="protein sequence ID" value="MCC2126068.1"/>
    <property type="molecule type" value="Genomic_DNA"/>
</dbReference>
<dbReference type="InterPro" id="IPR036291">
    <property type="entry name" value="NAD(P)-bd_dom_sf"/>
</dbReference>
<dbReference type="NCBIfam" id="TIGR01505">
    <property type="entry name" value="tartro_sem_red"/>
    <property type="match status" value="1"/>
</dbReference>
<protein>
    <submittedName>
        <fullName evidence="7">2-hydroxy-3-oxopropionate reductase</fullName>
        <ecNumber evidence="7">1.1.1.60</ecNumber>
    </submittedName>
</protein>
<dbReference type="Gene3D" id="3.40.50.720">
    <property type="entry name" value="NAD(P)-binding Rossmann-like Domain"/>
    <property type="match status" value="1"/>
</dbReference>
<dbReference type="SUPFAM" id="SSF48179">
    <property type="entry name" value="6-phosphogluconate dehydrogenase C-terminal domain-like"/>
    <property type="match status" value="1"/>
</dbReference>
<dbReference type="NCBIfam" id="NF008592">
    <property type="entry name" value="PRK11559.1"/>
    <property type="match status" value="1"/>
</dbReference>
<evidence type="ECO:0000259" key="5">
    <source>
        <dbReference type="Pfam" id="PF03446"/>
    </source>
</evidence>
<dbReference type="InterPro" id="IPR006398">
    <property type="entry name" value="Tartro_sem_red"/>
</dbReference>
<dbReference type="Pfam" id="PF03446">
    <property type="entry name" value="NAD_binding_2"/>
    <property type="match status" value="1"/>
</dbReference>
<evidence type="ECO:0000256" key="4">
    <source>
        <dbReference type="PIRSR" id="PIRSR000103-1"/>
    </source>
</evidence>
<dbReference type="SUPFAM" id="SSF51735">
    <property type="entry name" value="NAD(P)-binding Rossmann-fold domains"/>
    <property type="match status" value="1"/>
</dbReference>
<organism evidence="7 8">
    <name type="scientific">Hominiventricola filiformis</name>
    <dbReference type="NCBI Taxonomy" id="2885352"/>
    <lineage>
        <taxon>Bacteria</taxon>
        <taxon>Bacillati</taxon>
        <taxon>Bacillota</taxon>
        <taxon>Clostridia</taxon>
        <taxon>Lachnospirales</taxon>
        <taxon>Lachnospiraceae</taxon>
        <taxon>Hominiventricola</taxon>
    </lineage>
</organism>
<dbReference type="InterPro" id="IPR029154">
    <property type="entry name" value="HIBADH-like_NADP-bd"/>
</dbReference>
<sequence length="294" mass="31082">MKIGFIGLGIMGKPMCRNLMKNGHEMVVYNRSSASMEELAKEGAVMAKSPAELAAQCETIITMVPNSPNVRDVALSENGIIKGAKPGTVLIDMSSIDPTESRAIAAKLATAGIEMMDAPVSGGEPKAIDGTLSIMVGGKKELYDRYYDVLMCMGASAVYVGEIGAGNIAKLANQMIVAINIAAVGEALTMATKTGADPELVYQAIRGGLAGSTVLDAKAPMMIDRNFKPGFRIELHIKDLNNAIAAAHSSETAVPLTSQVMEMMQSLKADGCAKEDHSALVKFYEKISDTIVKH</sequence>
<evidence type="ECO:0000256" key="1">
    <source>
        <dbReference type="ARBA" id="ARBA00009080"/>
    </source>
</evidence>
<dbReference type="InterPro" id="IPR013328">
    <property type="entry name" value="6PGD_dom2"/>
</dbReference>
<feature type="domain" description="6-phosphogluconate dehydrogenase NADP-binding" evidence="5">
    <location>
        <begin position="2"/>
        <end position="161"/>
    </location>
</feature>
<evidence type="ECO:0000313" key="7">
    <source>
        <dbReference type="EMBL" id="MCC2126068.1"/>
    </source>
</evidence>
<comment type="similarity">
    <text evidence="1">Belongs to the HIBADH-related family.</text>
</comment>
<keyword evidence="3" id="KW-0520">NAD</keyword>
<dbReference type="Gene3D" id="1.10.1040.10">
    <property type="entry name" value="N-(1-d-carboxylethyl)-l-norvaline Dehydrogenase, domain 2"/>
    <property type="match status" value="1"/>
</dbReference>
<dbReference type="EC" id="1.1.1.60" evidence="7"/>
<keyword evidence="8" id="KW-1185">Reference proteome</keyword>
<dbReference type="InterPro" id="IPR006115">
    <property type="entry name" value="6PGDH_NADP-bd"/>
</dbReference>
<dbReference type="GO" id="GO:0046395">
    <property type="term" value="P:carboxylic acid catabolic process"/>
    <property type="evidence" value="ECO:0007669"/>
    <property type="project" value="UniProtKB-ARBA"/>
</dbReference>
<gene>
    <name evidence="7" type="primary">garR</name>
    <name evidence="7" type="ORF">LKD36_07740</name>
</gene>
<dbReference type="InterPro" id="IPR008927">
    <property type="entry name" value="6-PGluconate_DH-like_C_sf"/>
</dbReference>
<accession>A0AAE3A9U7</accession>
<dbReference type="AlphaFoldDB" id="A0AAE3A9U7"/>
<keyword evidence="2 7" id="KW-0560">Oxidoreductase</keyword>
<evidence type="ECO:0000259" key="6">
    <source>
        <dbReference type="Pfam" id="PF14833"/>
    </source>
</evidence>
<dbReference type="GO" id="GO:0008679">
    <property type="term" value="F:2-hydroxy-3-oxopropionate reductase activity"/>
    <property type="evidence" value="ECO:0007669"/>
    <property type="project" value="UniProtKB-EC"/>
</dbReference>
<evidence type="ECO:0000313" key="8">
    <source>
        <dbReference type="Proteomes" id="UP001198220"/>
    </source>
</evidence>
<reference evidence="7 8" key="1">
    <citation type="submission" date="2021-10" db="EMBL/GenBank/DDBJ databases">
        <title>Anaerobic single-cell dispensing facilitates the cultivation of human gut bacteria.</title>
        <authorList>
            <person name="Afrizal A."/>
        </authorList>
    </citation>
    <scope>NUCLEOTIDE SEQUENCE [LARGE SCALE GENOMIC DNA]</scope>
    <source>
        <strain evidence="7 8">CLA-AA-H276</strain>
    </source>
</reference>
<proteinExistence type="inferred from homology"/>
<dbReference type="PANTHER" id="PTHR43060">
    <property type="entry name" value="3-HYDROXYISOBUTYRATE DEHYDROGENASE-LIKE 1, MITOCHONDRIAL-RELATED"/>
    <property type="match status" value="1"/>
</dbReference>
<dbReference type="Proteomes" id="UP001198220">
    <property type="component" value="Unassembled WGS sequence"/>
</dbReference>
<dbReference type="FunFam" id="3.40.50.720:FF:000071">
    <property type="entry name" value="2-hydroxy-3-oxopropionate reductase"/>
    <property type="match status" value="1"/>
</dbReference>
<dbReference type="Pfam" id="PF14833">
    <property type="entry name" value="NAD_binding_11"/>
    <property type="match status" value="1"/>
</dbReference>
<name>A0AAE3A9U7_9FIRM</name>
<dbReference type="RefSeq" id="WP_308459240.1">
    <property type="nucleotide sequence ID" value="NZ_JAJEPS010000006.1"/>
</dbReference>